<dbReference type="SUPFAM" id="SSF52833">
    <property type="entry name" value="Thioredoxin-like"/>
    <property type="match status" value="1"/>
</dbReference>
<name>A0A8H5LMP8_9AGAR</name>
<evidence type="ECO:0000259" key="2">
    <source>
        <dbReference type="Pfam" id="PF22041"/>
    </source>
</evidence>
<dbReference type="InterPro" id="IPR054416">
    <property type="entry name" value="GST_UstS-like_C"/>
</dbReference>
<dbReference type="Pfam" id="PF13409">
    <property type="entry name" value="GST_N_2"/>
    <property type="match status" value="1"/>
</dbReference>
<evidence type="ECO:0000313" key="3">
    <source>
        <dbReference type="EMBL" id="KAF5362724.1"/>
    </source>
</evidence>
<dbReference type="InterPro" id="IPR004045">
    <property type="entry name" value="Glutathione_S-Trfase_N"/>
</dbReference>
<feature type="domain" description="GST N-terminal" evidence="1">
    <location>
        <begin position="20"/>
        <end position="96"/>
    </location>
</feature>
<dbReference type="Proteomes" id="UP000559256">
    <property type="component" value="Unassembled WGS sequence"/>
</dbReference>
<dbReference type="Gene3D" id="1.20.1050.10">
    <property type="match status" value="1"/>
</dbReference>
<evidence type="ECO:0008006" key="5">
    <source>
        <dbReference type="Google" id="ProtNLM"/>
    </source>
</evidence>
<feature type="domain" description="Glutathione S-transferase UstS-like C-terminal" evidence="2">
    <location>
        <begin position="135"/>
        <end position="214"/>
    </location>
</feature>
<dbReference type="EMBL" id="JAACJM010000037">
    <property type="protein sequence ID" value="KAF5362724.1"/>
    <property type="molecule type" value="Genomic_DNA"/>
</dbReference>
<dbReference type="SUPFAM" id="SSF47616">
    <property type="entry name" value="GST C-terminal domain-like"/>
    <property type="match status" value="1"/>
</dbReference>
<protein>
    <recommendedName>
        <fullName evidence="5">GST N-terminal domain-containing protein</fullName>
    </recommendedName>
</protein>
<gene>
    <name evidence="3" type="ORF">D9758_011732</name>
</gene>
<proteinExistence type="predicted"/>
<dbReference type="InterPro" id="IPR036249">
    <property type="entry name" value="Thioredoxin-like_sf"/>
</dbReference>
<dbReference type="Gene3D" id="3.40.30.10">
    <property type="entry name" value="Glutaredoxin"/>
    <property type="match status" value="1"/>
</dbReference>
<comment type="caution">
    <text evidence="3">The sequence shown here is derived from an EMBL/GenBank/DDBJ whole genome shotgun (WGS) entry which is preliminary data.</text>
</comment>
<dbReference type="Pfam" id="PF22041">
    <property type="entry name" value="GST_C_7"/>
    <property type="match status" value="1"/>
</dbReference>
<organism evidence="3 4">
    <name type="scientific">Tetrapyrgos nigripes</name>
    <dbReference type="NCBI Taxonomy" id="182062"/>
    <lineage>
        <taxon>Eukaryota</taxon>
        <taxon>Fungi</taxon>
        <taxon>Dikarya</taxon>
        <taxon>Basidiomycota</taxon>
        <taxon>Agaricomycotina</taxon>
        <taxon>Agaricomycetes</taxon>
        <taxon>Agaricomycetidae</taxon>
        <taxon>Agaricales</taxon>
        <taxon>Marasmiineae</taxon>
        <taxon>Marasmiaceae</taxon>
        <taxon>Tetrapyrgos</taxon>
    </lineage>
</organism>
<accession>A0A8H5LMP8</accession>
<keyword evidence="4" id="KW-1185">Reference proteome</keyword>
<sequence length="224" mass="25830">MITLYDNKSTLPLSHPYCGYSPYVWRICFALCFKGFAYRTHWLEYPNVKTIAESIGAPPTGKRPNGTVRYTIPIIHDSVTNKVISGSFDIIEYLDTTYPDTVQLIPKETRLLQKEFMNSEAGRVSYPPPVVYSEEQEKEAWEKFKNSAMGDMAKQMLDSEEAPFVMGKKVSMADAVLFGRFACLRLLWDESTKEWKEMMSWHGGRWGRLFEAYESLPQVEKYDG</sequence>
<dbReference type="AlphaFoldDB" id="A0A8H5LMP8"/>
<reference evidence="3 4" key="1">
    <citation type="journal article" date="2020" name="ISME J.">
        <title>Uncovering the hidden diversity of litter-decomposition mechanisms in mushroom-forming fungi.</title>
        <authorList>
            <person name="Floudas D."/>
            <person name="Bentzer J."/>
            <person name="Ahren D."/>
            <person name="Johansson T."/>
            <person name="Persson P."/>
            <person name="Tunlid A."/>
        </authorList>
    </citation>
    <scope>NUCLEOTIDE SEQUENCE [LARGE SCALE GENOMIC DNA]</scope>
    <source>
        <strain evidence="3 4">CBS 291.85</strain>
    </source>
</reference>
<dbReference type="InterPro" id="IPR036282">
    <property type="entry name" value="Glutathione-S-Trfase_C_sf"/>
</dbReference>
<evidence type="ECO:0000313" key="4">
    <source>
        <dbReference type="Proteomes" id="UP000559256"/>
    </source>
</evidence>
<dbReference type="OrthoDB" id="4951845at2759"/>
<evidence type="ECO:0000259" key="1">
    <source>
        <dbReference type="Pfam" id="PF13409"/>
    </source>
</evidence>